<reference evidence="2 3" key="1">
    <citation type="submission" date="2015-01" db="EMBL/GenBank/DDBJ databases">
        <title>Enhanced salinomycin production by adjusting the supply of polyketide extender units in Streptomyce albus DSM 41398.</title>
        <authorList>
            <person name="Lu C."/>
        </authorList>
    </citation>
    <scope>NUCLEOTIDE SEQUENCE [LARGE SCALE GENOMIC DNA]</scope>
    <source>
        <strain evidence="3">ATCC 21838 / DSM 41398 / FERM P-419 / JCM 4703 / NBRC 107858</strain>
    </source>
</reference>
<gene>
    <name evidence="2" type="ORF">SLNWT_2477</name>
</gene>
<proteinExistence type="predicted"/>
<dbReference type="EMBL" id="CP010519">
    <property type="protein sequence ID" value="AJE82853.1"/>
    <property type="molecule type" value="Genomic_DNA"/>
</dbReference>
<evidence type="ECO:0000313" key="3">
    <source>
        <dbReference type="Proteomes" id="UP000031523"/>
    </source>
</evidence>
<evidence type="ECO:0000256" key="1">
    <source>
        <dbReference type="SAM" id="MobiDB-lite"/>
    </source>
</evidence>
<protein>
    <submittedName>
        <fullName evidence="2">Uncharacterized protein</fullName>
    </submittedName>
</protein>
<evidence type="ECO:0000313" key="2">
    <source>
        <dbReference type="EMBL" id="AJE82853.1"/>
    </source>
</evidence>
<dbReference type="Proteomes" id="UP000031523">
    <property type="component" value="Chromosome"/>
</dbReference>
<dbReference type="AlphaFoldDB" id="A0A0B5EKQ7"/>
<keyword evidence="3" id="KW-1185">Reference proteome</keyword>
<sequence>MGHPDALSAPGSAVPGAPVSRRAERTPVSAGRRSAARHDLAPGTEPA</sequence>
<name>A0A0B5EKQ7_STRA4</name>
<organism evidence="2 3">
    <name type="scientific">Streptomyces albus (strain ATCC 21838 / DSM 41398 / FERM P-419 / JCM 4703 / NBRC 107858)</name>
    <dbReference type="NCBI Taxonomy" id="1081613"/>
    <lineage>
        <taxon>Bacteria</taxon>
        <taxon>Bacillati</taxon>
        <taxon>Actinomycetota</taxon>
        <taxon>Actinomycetes</taxon>
        <taxon>Kitasatosporales</taxon>
        <taxon>Streptomycetaceae</taxon>
        <taxon>Streptomyces</taxon>
    </lineage>
</organism>
<dbReference type="KEGG" id="sals:SLNWT_2477"/>
<feature type="region of interest" description="Disordered" evidence="1">
    <location>
        <begin position="1"/>
        <end position="47"/>
    </location>
</feature>
<accession>A0A0B5EKQ7</accession>